<feature type="domain" description="Methyltransferase FkbM" evidence="1">
    <location>
        <begin position="91"/>
        <end position="220"/>
    </location>
</feature>
<dbReference type="CDD" id="cd02440">
    <property type="entry name" value="AdoMet_MTases"/>
    <property type="match status" value="1"/>
</dbReference>
<sequence>MALAQDRAFQMKVKPKTPMPEAEDGGEDMIRCRGLRFPDRPEILAPRLRRALRRNNYERTEADAARSQVTADDVVLELGGGIGFMSSVMARNCKASHVHVFEPNPDAVAYMRDVHALNGITNATVVNAIVGPKKGKATFYQRENLLTSSLEANPAKLDVPVVAEHDIEVLNINTVWKDLKPTVLVCDIEGAEADLFDKATLSGIRLAIIEVHPQWIGETGVRAVFDAMHRNGLTYFPKASVAKVLVFKKDF</sequence>
<name>A3VKY0_9RHOB</name>
<evidence type="ECO:0000313" key="3">
    <source>
        <dbReference type="Proteomes" id="UP000002931"/>
    </source>
</evidence>
<dbReference type="eggNOG" id="COG2518">
    <property type="taxonomic scope" value="Bacteria"/>
</dbReference>
<dbReference type="InterPro" id="IPR053188">
    <property type="entry name" value="FkbM_Methyltransferase"/>
</dbReference>
<dbReference type="InterPro" id="IPR029063">
    <property type="entry name" value="SAM-dependent_MTases_sf"/>
</dbReference>
<dbReference type="GO" id="GO:0008171">
    <property type="term" value="F:O-methyltransferase activity"/>
    <property type="evidence" value="ECO:0007669"/>
    <property type="project" value="TreeGrafter"/>
</dbReference>
<evidence type="ECO:0000259" key="1">
    <source>
        <dbReference type="Pfam" id="PF05050"/>
    </source>
</evidence>
<dbReference type="Proteomes" id="UP000002931">
    <property type="component" value="Unassembled WGS sequence"/>
</dbReference>
<dbReference type="NCBIfam" id="TIGR01444">
    <property type="entry name" value="fkbM_fam"/>
    <property type="match status" value="1"/>
</dbReference>
<comment type="caution">
    <text evidence="2">The sequence shown here is derived from an EMBL/GenBank/DDBJ whole genome shotgun (WGS) entry which is preliminary data.</text>
</comment>
<dbReference type="InterPro" id="IPR006342">
    <property type="entry name" value="FkbM_mtfrase"/>
</dbReference>
<protein>
    <submittedName>
        <fullName evidence="2">Methyltransferase, FkbM family protein</fullName>
    </submittedName>
</protein>
<keyword evidence="3" id="KW-1185">Reference proteome</keyword>
<keyword evidence="2" id="KW-0489">Methyltransferase</keyword>
<dbReference type="Gene3D" id="3.40.50.150">
    <property type="entry name" value="Vaccinia Virus protein VP39"/>
    <property type="match status" value="1"/>
</dbReference>
<dbReference type="RefSeq" id="WP_008329300.1">
    <property type="nucleotide sequence ID" value="NZ_CH902578.1"/>
</dbReference>
<dbReference type="PANTHER" id="PTHR36973">
    <property type="entry name" value="SLL1456 PROTEIN-RELATED"/>
    <property type="match status" value="1"/>
</dbReference>
<keyword evidence="2" id="KW-0808">Transferase</keyword>
<organism evidence="2 3">
    <name type="scientific">Maritimibacter alkaliphilus HTCC2654</name>
    <dbReference type="NCBI Taxonomy" id="314271"/>
    <lineage>
        <taxon>Bacteria</taxon>
        <taxon>Pseudomonadati</taxon>
        <taxon>Pseudomonadota</taxon>
        <taxon>Alphaproteobacteria</taxon>
        <taxon>Rhodobacterales</taxon>
        <taxon>Roseobacteraceae</taxon>
        <taxon>Maritimibacter</taxon>
    </lineage>
</organism>
<dbReference type="STRING" id="314271.RB2654_05080"/>
<dbReference type="AlphaFoldDB" id="A3VKY0"/>
<proteinExistence type="predicted"/>
<gene>
    <name evidence="2" type="ORF">RB2654_05080</name>
</gene>
<dbReference type="PANTHER" id="PTHR36973:SF4">
    <property type="entry name" value="NODULATION PROTEIN"/>
    <property type="match status" value="1"/>
</dbReference>
<evidence type="ECO:0000313" key="2">
    <source>
        <dbReference type="EMBL" id="EAQ11030.1"/>
    </source>
</evidence>
<dbReference type="GO" id="GO:0032259">
    <property type="term" value="P:methylation"/>
    <property type="evidence" value="ECO:0007669"/>
    <property type="project" value="UniProtKB-KW"/>
</dbReference>
<accession>A3VKY0</accession>
<dbReference type="HOGENOM" id="CLU_095612_0_0_5"/>
<reference evidence="2 3" key="1">
    <citation type="journal article" date="2010" name="J. Bacteriol.">
        <title>Genome sequences of Pelagibaca bermudensis HTCC2601T and Maritimibacter alkaliphilus HTCC2654T, the type strains of two marine Roseobacter genera.</title>
        <authorList>
            <person name="Thrash J.C."/>
            <person name="Cho J.C."/>
            <person name="Ferriera S."/>
            <person name="Johnson J."/>
            <person name="Vergin K.L."/>
            <person name="Giovannoni S.J."/>
        </authorList>
    </citation>
    <scope>NUCLEOTIDE SEQUENCE [LARGE SCALE GENOMIC DNA]</scope>
    <source>
        <strain evidence="2 3">HTCC2654</strain>
    </source>
</reference>
<dbReference type="Pfam" id="PF05050">
    <property type="entry name" value="Methyltransf_21"/>
    <property type="match status" value="1"/>
</dbReference>
<dbReference type="EMBL" id="AAMT01000020">
    <property type="protein sequence ID" value="EAQ11030.1"/>
    <property type="molecule type" value="Genomic_DNA"/>
</dbReference>
<dbReference type="SUPFAM" id="SSF53335">
    <property type="entry name" value="S-adenosyl-L-methionine-dependent methyltransferases"/>
    <property type="match status" value="1"/>
</dbReference>